<dbReference type="EMBL" id="WTUW01000009">
    <property type="protein sequence ID" value="MZR31945.1"/>
    <property type="molecule type" value="Genomic_DNA"/>
</dbReference>
<dbReference type="RefSeq" id="WP_161316530.1">
    <property type="nucleotide sequence ID" value="NZ_WTUW01000009.1"/>
</dbReference>
<keyword evidence="2 9" id="KW-0813">Transport</keyword>
<dbReference type="GO" id="GO:0022857">
    <property type="term" value="F:transmembrane transporter activity"/>
    <property type="evidence" value="ECO:0007669"/>
    <property type="project" value="UniProtKB-UniRule"/>
</dbReference>
<dbReference type="GO" id="GO:0015740">
    <property type="term" value="P:C4-dicarboxylate transport"/>
    <property type="evidence" value="ECO:0007669"/>
    <property type="project" value="TreeGrafter"/>
</dbReference>
<organism evidence="11 12">
    <name type="scientific">Sneathiella litorea</name>
    <dbReference type="NCBI Taxonomy" id="2606216"/>
    <lineage>
        <taxon>Bacteria</taxon>
        <taxon>Pseudomonadati</taxon>
        <taxon>Pseudomonadota</taxon>
        <taxon>Alphaproteobacteria</taxon>
        <taxon>Sneathiellales</taxon>
        <taxon>Sneathiellaceae</taxon>
        <taxon>Sneathiella</taxon>
    </lineage>
</organism>
<evidence type="ECO:0000256" key="8">
    <source>
        <dbReference type="ARBA" id="ARBA00038436"/>
    </source>
</evidence>
<keyword evidence="6 9" id="KW-1133">Transmembrane helix</keyword>
<dbReference type="AlphaFoldDB" id="A0A6L8WAE9"/>
<name>A0A6L8WAE9_9PROT</name>
<comment type="subunit">
    <text evidence="9">The complex comprises the extracytoplasmic solute receptor protein and the two transmembrane proteins.</text>
</comment>
<evidence type="ECO:0000256" key="6">
    <source>
        <dbReference type="ARBA" id="ARBA00022989"/>
    </source>
</evidence>
<dbReference type="Proteomes" id="UP000476030">
    <property type="component" value="Unassembled WGS sequence"/>
</dbReference>
<keyword evidence="5 9" id="KW-0812">Transmembrane</keyword>
<evidence type="ECO:0000256" key="4">
    <source>
        <dbReference type="ARBA" id="ARBA00022519"/>
    </source>
</evidence>
<protein>
    <recommendedName>
        <fullName evidence="9">TRAP transporter small permease protein</fullName>
    </recommendedName>
</protein>
<evidence type="ECO:0000259" key="10">
    <source>
        <dbReference type="Pfam" id="PF04290"/>
    </source>
</evidence>
<dbReference type="InterPro" id="IPR055348">
    <property type="entry name" value="DctQ"/>
</dbReference>
<feature type="transmembrane region" description="Helical" evidence="9">
    <location>
        <begin position="173"/>
        <end position="191"/>
    </location>
</feature>
<comment type="function">
    <text evidence="9">Part of the tripartite ATP-independent periplasmic (TRAP) transport system.</text>
</comment>
<feature type="transmembrane region" description="Helical" evidence="9">
    <location>
        <begin position="20"/>
        <end position="42"/>
    </location>
</feature>
<sequence>MSGHTPQRARTVVDTLEETLLAITLGLMTLVTFANVVARYVFNSNILWGLEVTSILFAWLVLLGISYCVKMTAHLGVDAVVNLLPARARKICTLIAVVLCITYAFLLLKGGWDFWANFANLPATTGRWFPTGFQEKFLAKGWYETNDVFMPEIFQFMADWFNDGERYEKIPRLIPYVMLPLGMGLLLFRFLQAGWAVYSGKQGLLIVSHEAEDAVEEAAAKASQEK</sequence>
<comment type="subcellular location">
    <subcellularLocation>
        <location evidence="1 9">Cell inner membrane</location>
        <topology evidence="1 9">Multi-pass membrane protein</topology>
    </subcellularLocation>
</comment>
<dbReference type="PANTHER" id="PTHR35011:SF2">
    <property type="entry name" value="2,3-DIKETO-L-GULONATE TRAP TRANSPORTER SMALL PERMEASE PROTEIN YIAM"/>
    <property type="match status" value="1"/>
</dbReference>
<evidence type="ECO:0000256" key="1">
    <source>
        <dbReference type="ARBA" id="ARBA00004429"/>
    </source>
</evidence>
<dbReference type="PANTHER" id="PTHR35011">
    <property type="entry name" value="2,3-DIKETO-L-GULONATE TRAP TRANSPORTER SMALL PERMEASE PROTEIN YIAM"/>
    <property type="match status" value="1"/>
</dbReference>
<keyword evidence="7 9" id="KW-0472">Membrane</keyword>
<keyword evidence="4 9" id="KW-0997">Cell inner membrane</keyword>
<gene>
    <name evidence="11" type="ORF">GQE98_15005</name>
</gene>
<dbReference type="GO" id="GO:0005886">
    <property type="term" value="C:plasma membrane"/>
    <property type="evidence" value="ECO:0007669"/>
    <property type="project" value="UniProtKB-SubCell"/>
</dbReference>
<dbReference type="InterPro" id="IPR007387">
    <property type="entry name" value="TRAP_DctQ"/>
</dbReference>
<evidence type="ECO:0000313" key="12">
    <source>
        <dbReference type="Proteomes" id="UP000476030"/>
    </source>
</evidence>
<evidence type="ECO:0000313" key="11">
    <source>
        <dbReference type="EMBL" id="MZR31945.1"/>
    </source>
</evidence>
<keyword evidence="3" id="KW-1003">Cell membrane</keyword>
<evidence type="ECO:0000256" key="5">
    <source>
        <dbReference type="ARBA" id="ARBA00022692"/>
    </source>
</evidence>
<evidence type="ECO:0000256" key="7">
    <source>
        <dbReference type="ARBA" id="ARBA00023136"/>
    </source>
</evidence>
<feature type="transmembrane region" description="Helical" evidence="9">
    <location>
        <begin position="48"/>
        <end position="69"/>
    </location>
</feature>
<proteinExistence type="inferred from homology"/>
<reference evidence="11 12" key="1">
    <citation type="submission" date="2019-12" db="EMBL/GenBank/DDBJ databases">
        <title>Snethiella sp. nov. sp. isolated from sea sand.</title>
        <authorList>
            <person name="Kim J."/>
            <person name="Jeong S.E."/>
            <person name="Jung H.S."/>
            <person name="Jeon C.O."/>
        </authorList>
    </citation>
    <scope>NUCLEOTIDE SEQUENCE [LARGE SCALE GENOMIC DNA]</scope>
    <source>
        <strain evidence="11 12">DP05</strain>
    </source>
</reference>
<evidence type="ECO:0000256" key="9">
    <source>
        <dbReference type="RuleBase" id="RU369079"/>
    </source>
</evidence>
<keyword evidence="12" id="KW-1185">Reference proteome</keyword>
<feature type="transmembrane region" description="Helical" evidence="9">
    <location>
        <begin position="90"/>
        <end position="108"/>
    </location>
</feature>
<accession>A0A6L8WAE9</accession>
<comment type="caution">
    <text evidence="11">The sequence shown here is derived from an EMBL/GenBank/DDBJ whole genome shotgun (WGS) entry which is preliminary data.</text>
</comment>
<dbReference type="Pfam" id="PF04290">
    <property type="entry name" value="DctQ"/>
    <property type="match status" value="1"/>
</dbReference>
<feature type="domain" description="Tripartite ATP-independent periplasmic transporters DctQ component" evidence="10">
    <location>
        <begin position="28"/>
        <end position="118"/>
    </location>
</feature>
<evidence type="ECO:0000256" key="2">
    <source>
        <dbReference type="ARBA" id="ARBA00022448"/>
    </source>
</evidence>
<comment type="similarity">
    <text evidence="8 9">Belongs to the TRAP transporter small permease family.</text>
</comment>
<evidence type="ECO:0000256" key="3">
    <source>
        <dbReference type="ARBA" id="ARBA00022475"/>
    </source>
</evidence>